<organism evidence="2 3">
    <name type="scientific">Paenibacillus monticola</name>
    <dbReference type="NCBI Taxonomy" id="2666075"/>
    <lineage>
        <taxon>Bacteria</taxon>
        <taxon>Bacillati</taxon>
        <taxon>Bacillota</taxon>
        <taxon>Bacilli</taxon>
        <taxon>Bacillales</taxon>
        <taxon>Paenibacillaceae</taxon>
        <taxon>Paenibacillus</taxon>
    </lineage>
</organism>
<protein>
    <submittedName>
        <fullName evidence="2">Uncharacterized protein</fullName>
    </submittedName>
</protein>
<accession>A0A7X2H8B5</accession>
<evidence type="ECO:0000256" key="1">
    <source>
        <dbReference type="SAM" id="Phobius"/>
    </source>
</evidence>
<feature type="transmembrane region" description="Helical" evidence="1">
    <location>
        <begin position="116"/>
        <end position="134"/>
    </location>
</feature>
<keyword evidence="3" id="KW-1185">Reference proteome</keyword>
<comment type="caution">
    <text evidence="2">The sequence shown here is derived from an EMBL/GenBank/DDBJ whole genome shotgun (WGS) entry which is preliminary data.</text>
</comment>
<sequence length="183" mass="19984">MSTEGIWLQAENYRIHLQSGSHIHSPWKGQLLMNKMNDYDIPSVRLTAGLYALSKLACAGLNFLLISLLLLGFPQNDGIPKGWPISLPYAIYAYGLPTALVADALLRILRSTSQILALFIYAAAGFGAGFWLVAEQGGDSMLWGIGGIAGLLLFRIAQLVVERFPLLLPIFALFVPLLCLLLL</sequence>
<dbReference type="EMBL" id="WJXB01000008">
    <property type="protein sequence ID" value="MRN55394.1"/>
    <property type="molecule type" value="Genomic_DNA"/>
</dbReference>
<keyword evidence="1" id="KW-0812">Transmembrane</keyword>
<feature type="transmembrane region" description="Helical" evidence="1">
    <location>
        <begin position="91"/>
        <end position="109"/>
    </location>
</feature>
<proteinExistence type="predicted"/>
<reference evidence="2 3" key="1">
    <citation type="submission" date="2019-11" db="EMBL/GenBank/DDBJ databases">
        <title>Paenibacillus monticola sp. nov., a novel PGPR strain isolated from mountain sample in China.</title>
        <authorList>
            <person name="Zhao Q."/>
            <person name="Li H.-P."/>
            <person name="Zhang J.-L."/>
        </authorList>
    </citation>
    <scope>NUCLEOTIDE SEQUENCE [LARGE SCALE GENOMIC DNA]</scope>
    <source>
        <strain evidence="2 3">LC-T2</strain>
    </source>
</reference>
<evidence type="ECO:0000313" key="2">
    <source>
        <dbReference type="EMBL" id="MRN55394.1"/>
    </source>
</evidence>
<dbReference type="AlphaFoldDB" id="A0A7X2H8B5"/>
<dbReference type="Proteomes" id="UP000463051">
    <property type="component" value="Unassembled WGS sequence"/>
</dbReference>
<gene>
    <name evidence="2" type="ORF">GJB61_20645</name>
</gene>
<keyword evidence="1" id="KW-1133">Transmembrane helix</keyword>
<feature type="transmembrane region" description="Helical" evidence="1">
    <location>
        <begin position="164"/>
        <end position="182"/>
    </location>
</feature>
<dbReference type="RefSeq" id="WP_195724417.1">
    <property type="nucleotide sequence ID" value="NZ_WJXB01000008.1"/>
</dbReference>
<name>A0A7X2H8B5_9BACL</name>
<feature type="transmembrane region" description="Helical" evidence="1">
    <location>
        <begin position="50"/>
        <end position="71"/>
    </location>
</feature>
<evidence type="ECO:0000313" key="3">
    <source>
        <dbReference type="Proteomes" id="UP000463051"/>
    </source>
</evidence>
<keyword evidence="1" id="KW-0472">Membrane</keyword>